<dbReference type="SUPFAM" id="SSF55874">
    <property type="entry name" value="ATPase domain of HSP90 chaperone/DNA topoisomerase II/histidine kinase"/>
    <property type="match status" value="1"/>
</dbReference>
<keyword evidence="5" id="KW-0378">Hydrolase</keyword>
<dbReference type="Proteomes" id="UP000274358">
    <property type="component" value="Unassembled WGS sequence"/>
</dbReference>
<dbReference type="InterPro" id="IPR036890">
    <property type="entry name" value="HATPase_C_sf"/>
</dbReference>
<gene>
    <name evidence="8" type="ORF">EKH80_05705</name>
</gene>
<evidence type="ECO:0000313" key="8">
    <source>
        <dbReference type="EMBL" id="RUL78321.1"/>
    </source>
</evidence>
<keyword evidence="6" id="KW-1133">Transmembrane helix</keyword>
<dbReference type="GO" id="GO:0007165">
    <property type="term" value="P:signal transduction"/>
    <property type="evidence" value="ECO:0007669"/>
    <property type="project" value="InterPro"/>
</dbReference>
<dbReference type="Pfam" id="PF07228">
    <property type="entry name" value="SpoIIE"/>
    <property type="match status" value="1"/>
</dbReference>
<dbReference type="SMART" id="SM00331">
    <property type="entry name" value="PP2C_SIG"/>
    <property type="match status" value="1"/>
</dbReference>
<dbReference type="InterPro" id="IPR036457">
    <property type="entry name" value="PPM-type-like_dom_sf"/>
</dbReference>
<dbReference type="OrthoDB" id="9811749at2"/>
<dbReference type="PANTHER" id="PTHR43156:SF2">
    <property type="entry name" value="STAGE II SPORULATION PROTEIN E"/>
    <property type="match status" value="1"/>
</dbReference>
<dbReference type="Gene3D" id="6.10.340.10">
    <property type="match status" value="1"/>
</dbReference>
<keyword evidence="6" id="KW-0472">Membrane</keyword>
<accession>A0A432M8U7</accession>
<evidence type="ECO:0000256" key="5">
    <source>
        <dbReference type="ARBA" id="ARBA00022801"/>
    </source>
</evidence>
<reference evidence="8 9" key="1">
    <citation type="submission" date="2018-12" db="EMBL/GenBank/DDBJ databases">
        <title>Dyella dinghuensis sp. nov. DHOA06 and Dyella choica sp. nov. 4M-K27, isolated from forest soil.</title>
        <authorList>
            <person name="Qiu L.-H."/>
            <person name="Gao Z.-H."/>
        </authorList>
    </citation>
    <scope>NUCLEOTIDE SEQUENCE [LARGE SCALE GENOMIC DNA]</scope>
    <source>
        <strain evidence="8 9">4M-K27</strain>
    </source>
</reference>
<dbReference type="InterPro" id="IPR003660">
    <property type="entry name" value="HAMP_dom"/>
</dbReference>
<dbReference type="CDD" id="cd06225">
    <property type="entry name" value="HAMP"/>
    <property type="match status" value="1"/>
</dbReference>
<evidence type="ECO:0000259" key="7">
    <source>
        <dbReference type="PROSITE" id="PS50885"/>
    </source>
</evidence>
<sequence>MALRSLAWRLALWLLGSATLVFVASGYLLFRMVGQQVLQQAQRESGAWASQGSSLVQERLDNITNTARVLAAIIGPRPLDAAPLIHDAMAGNTDLAGLAAAFVPGSPAAREAGQSPFVGRSSDASLSQRDLFKDTQPYWNATWFQFGLTCSRGCWHEVFRSQSRQRLLVSYSSSMQVDGKVIGVVNADVALDWLQGILLSMHLPAGTHAFVIDQQGLYLANDTVERVGKRADPALLKLLNAPRSAEYANAHQLDQQGVHVWIFDQPINGTHWQFGVAVPEELIYAQVRDAFVAVLVVGALTLLILALIVMVTLRRTLAPLGVLAERAEQVSRGALDFALPRVRHHDEIGRLTHAFDKMRRELAAHLEELTRFAGEQARLASELDIAQQIQIALLPGSHYLDARCHNFELFAALKPAHSVGGDLYSYFMLPSQRFCFMVGDVADKGIPAALFMARTITLAKAMASRAQSPQQLLQLINQELCRNNDNCMFVTLLCGFLDVATGHLTLASAGHDPPVLWGNHAARWLPVASGPALGLDEDASFPVMRMRLRAGDTLLVYTDGVTEAANEALEHYGGERLLARLDQFHQAGDESRHGDPTRFLAEDVQSYAAGHGQSDDIALLALRWNHVGLEDGTSMLDLVFPATLEKVFDTLDHCERKLHDAGVRSGVQADVRLVLEELMVNMVHHGCSGNPEGCIGLRLMIVEEAVLVELNHEGTPFDPLQLAEPALTGDLADRHDGGGLGIHLVRAMSSELNYTHDEYGNHLQLRFANPSEHGHGT</sequence>
<evidence type="ECO:0000313" key="9">
    <source>
        <dbReference type="Proteomes" id="UP000274358"/>
    </source>
</evidence>
<evidence type="ECO:0000256" key="4">
    <source>
        <dbReference type="ARBA" id="ARBA00022777"/>
    </source>
</evidence>
<dbReference type="Pfam" id="PF13581">
    <property type="entry name" value="HATPase_c_2"/>
    <property type="match status" value="1"/>
</dbReference>
<keyword evidence="6" id="KW-0812">Transmembrane</keyword>
<dbReference type="SUPFAM" id="SSF158472">
    <property type="entry name" value="HAMP domain-like"/>
    <property type="match status" value="1"/>
</dbReference>
<keyword evidence="2" id="KW-0597">Phosphoprotein</keyword>
<protein>
    <submittedName>
        <fullName evidence="8">HAMP domain-containing protein</fullName>
    </submittedName>
</protein>
<dbReference type="GO" id="GO:0016301">
    <property type="term" value="F:kinase activity"/>
    <property type="evidence" value="ECO:0007669"/>
    <property type="project" value="UniProtKB-KW"/>
</dbReference>
<dbReference type="PANTHER" id="PTHR43156">
    <property type="entry name" value="STAGE II SPORULATION PROTEIN E-RELATED"/>
    <property type="match status" value="1"/>
</dbReference>
<keyword evidence="9" id="KW-1185">Reference proteome</keyword>
<evidence type="ECO:0000256" key="1">
    <source>
        <dbReference type="ARBA" id="ARBA00004370"/>
    </source>
</evidence>
<name>A0A432M8U7_9GAMM</name>
<dbReference type="InterPro" id="IPR052016">
    <property type="entry name" value="Bact_Sigma-Reg"/>
</dbReference>
<dbReference type="GO" id="GO:0016791">
    <property type="term" value="F:phosphatase activity"/>
    <property type="evidence" value="ECO:0007669"/>
    <property type="project" value="TreeGrafter"/>
</dbReference>
<feature type="transmembrane region" description="Helical" evidence="6">
    <location>
        <begin position="290"/>
        <end position="313"/>
    </location>
</feature>
<dbReference type="GO" id="GO:0016020">
    <property type="term" value="C:membrane"/>
    <property type="evidence" value="ECO:0007669"/>
    <property type="project" value="UniProtKB-SubCell"/>
</dbReference>
<organism evidence="8 9">
    <name type="scientific">Dyella choica</name>
    <dbReference type="NCBI Taxonomy" id="1927959"/>
    <lineage>
        <taxon>Bacteria</taxon>
        <taxon>Pseudomonadati</taxon>
        <taxon>Pseudomonadota</taxon>
        <taxon>Gammaproteobacteria</taxon>
        <taxon>Lysobacterales</taxon>
        <taxon>Rhodanobacteraceae</taxon>
        <taxon>Dyella</taxon>
    </lineage>
</organism>
<dbReference type="CDD" id="cd16936">
    <property type="entry name" value="HATPase_RsbW-like"/>
    <property type="match status" value="1"/>
</dbReference>
<comment type="subcellular location">
    <subcellularLocation>
        <location evidence="1">Membrane</location>
    </subcellularLocation>
</comment>
<dbReference type="RefSeq" id="WP_126683761.1">
    <property type="nucleotide sequence ID" value="NZ_RYYV01000003.1"/>
</dbReference>
<dbReference type="InterPro" id="IPR003594">
    <property type="entry name" value="HATPase_dom"/>
</dbReference>
<dbReference type="Gene3D" id="3.30.450.20">
    <property type="entry name" value="PAS domain"/>
    <property type="match status" value="2"/>
</dbReference>
<evidence type="ECO:0000256" key="2">
    <source>
        <dbReference type="ARBA" id="ARBA00022553"/>
    </source>
</evidence>
<comment type="caution">
    <text evidence="8">The sequence shown here is derived from an EMBL/GenBank/DDBJ whole genome shotgun (WGS) entry which is preliminary data.</text>
</comment>
<keyword evidence="3" id="KW-0808">Transferase</keyword>
<dbReference type="Pfam" id="PF22673">
    <property type="entry name" value="MCP-like_PDC_1"/>
    <property type="match status" value="1"/>
</dbReference>
<evidence type="ECO:0000256" key="6">
    <source>
        <dbReference type="SAM" id="Phobius"/>
    </source>
</evidence>
<dbReference type="PROSITE" id="PS50885">
    <property type="entry name" value="HAMP"/>
    <property type="match status" value="1"/>
</dbReference>
<dbReference type="InterPro" id="IPR001932">
    <property type="entry name" value="PPM-type_phosphatase-like_dom"/>
</dbReference>
<feature type="domain" description="HAMP" evidence="7">
    <location>
        <begin position="314"/>
        <end position="367"/>
    </location>
</feature>
<dbReference type="Gene3D" id="3.30.565.10">
    <property type="entry name" value="Histidine kinase-like ATPase, C-terminal domain"/>
    <property type="match status" value="1"/>
</dbReference>
<dbReference type="SMART" id="SM00304">
    <property type="entry name" value="HAMP"/>
    <property type="match status" value="1"/>
</dbReference>
<dbReference type="SUPFAM" id="SSF81606">
    <property type="entry name" value="PP2C-like"/>
    <property type="match status" value="1"/>
</dbReference>
<dbReference type="Gene3D" id="3.60.40.10">
    <property type="entry name" value="PPM-type phosphatase domain"/>
    <property type="match status" value="1"/>
</dbReference>
<dbReference type="AlphaFoldDB" id="A0A432M8U7"/>
<evidence type="ECO:0000256" key="3">
    <source>
        <dbReference type="ARBA" id="ARBA00022679"/>
    </source>
</evidence>
<dbReference type="EMBL" id="RYYV01000003">
    <property type="protein sequence ID" value="RUL78321.1"/>
    <property type="molecule type" value="Genomic_DNA"/>
</dbReference>
<dbReference type="Pfam" id="PF00672">
    <property type="entry name" value="HAMP"/>
    <property type="match status" value="1"/>
</dbReference>
<proteinExistence type="predicted"/>
<keyword evidence="4" id="KW-0418">Kinase</keyword>